<evidence type="ECO:0000256" key="2">
    <source>
        <dbReference type="SAM" id="SignalP"/>
    </source>
</evidence>
<keyword evidence="1" id="KW-0175">Coiled coil</keyword>
<reference evidence="3" key="1">
    <citation type="journal article" date="2020" name="Ecol. Evol.">
        <title>Genome structure and content of the rice root-knot nematode (Meloidogyne graminicola).</title>
        <authorList>
            <person name="Phan N.T."/>
            <person name="Danchin E.G.J."/>
            <person name="Klopp C."/>
            <person name="Perfus-Barbeoch L."/>
            <person name="Kozlowski D.K."/>
            <person name="Koutsovoulos G.D."/>
            <person name="Lopez-Roques C."/>
            <person name="Bouchez O."/>
            <person name="Zahm M."/>
            <person name="Besnard G."/>
            <person name="Bellafiore S."/>
        </authorList>
    </citation>
    <scope>NUCLEOTIDE SEQUENCE</scope>
    <source>
        <strain evidence="3">VN-18</strain>
    </source>
</reference>
<feature type="chain" id="PRO_5035893256" description="ATPase_AAA_core domain-containing protein" evidence="2">
    <location>
        <begin position="23"/>
        <end position="307"/>
    </location>
</feature>
<organism evidence="3 4">
    <name type="scientific">Meloidogyne graminicola</name>
    <dbReference type="NCBI Taxonomy" id="189291"/>
    <lineage>
        <taxon>Eukaryota</taxon>
        <taxon>Metazoa</taxon>
        <taxon>Ecdysozoa</taxon>
        <taxon>Nematoda</taxon>
        <taxon>Chromadorea</taxon>
        <taxon>Rhabditida</taxon>
        <taxon>Tylenchina</taxon>
        <taxon>Tylenchomorpha</taxon>
        <taxon>Tylenchoidea</taxon>
        <taxon>Meloidogynidae</taxon>
        <taxon>Meloidogyninae</taxon>
        <taxon>Meloidogyne</taxon>
    </lineage>
</organism>
<protein>
    <recommendedName>
        <fullName evidence="5">ATPase_AAA_core domain-containing protein</fullName>
    </recommendedName>
</protein>
<dbReference type="OrthoDB" id="5909506at2759"/>
<evidence type="ECO:0000256" key="1">
    <source>
        <dbReference type="SAM" id="Coils"/>
    </source>
</evidence>
<keyword evidence="2" id="KW-0732">Signal</keyword>
<keyword evidence="4" id="KW-1185">Reference proteome</keyword>
<proteinExistence type="predicted"/>
<feature type="coiled-coil region" evidence="1">
    <location>
        <begin position="208"/>
        <end position="236"/>
    </location>
</feature>
<name>A0A8S9ZJ88_9BILA</name>
<sequence>MKRLMLDLFLLTFLWCFLDIYGINSLLPSNIPKFPLKHKTIKLPNFKQNNKRVLFSSGSNSQLKEEKETEINKKMLDSQLKPITPLIVQKEEEKGQKEAKKRYANILKFLKNQIQRKRALRPKFKRAYQADFNNGKIFVTQSAGYVTEEDIEKIVFDLFENLPESLQTKKVAKQAVNMVLVLDEVERVLEYETAIYEIEKALEEEITNKSLENEIIDEGNNIAEEENNEEEEVEEEKINLDAWRNGKGSLNQFWLKLILFGILNISGPKDEIDERLIQSFERLNKANIFIFLLNENNEYRMELENGY</sequence>
<dbReference type="AlphaFoldDB" id="A0A8S9ZJ88"/>
<evidence type="ECO:0000313" key="4">
    <source>
        <dbReference type="Proteomes" id="UP000605970"/>
    </source>
</evidence>
<evidence type="ECO:0000313" key="3">
    <source>
        <dbReference type="EMBL" id="KAF7633415.1"/>
    </source>
</evidence>
<gene>
    <name evidence="3" type="ORF">Mgra_00007208</name>
</gene>
<evidence type="ECO:0008006" key="5">
    <source>
        <dbReference type="Google" id="ProtNLM"/>
    </source>
</evidence>
<dbReference type="Proteomes" id="UP000605970">
    <property type="component" value="Unassembled WGS sequence"/>
</dbReference>
<comment type="caution">
    <text evidence="3">The sequence shown here is derived from an EMBL/GenBank/DDBJ whole genome shotgun (WGS) entry which is preliminary data.</text>
</comment>
<accession>A0A8S9ZJ88</accession>
<feature type="signal peptide" evidence="2">
    <location>
        <begin position="1"/>
        <end position="22"/>
    </location>
</feature>
<dbReference type="EMBL" id="JABEBT010000077">
    <property type="protein sequence ID" value="KAF7633415.1"/>
    <property type="molecule type" value="Genomic_DNA"/>
</dbReference>